<feature type="compositionally biased region" description="Acidic residues" evidence="2">
    <location>
        <begin position="429"/>
        <end position="447"/>
    </location>
</feature>
<feature type="compositionally biased region" description="Low complexity" evidence="2">
    <location>
        <begin position="380"/>
        <end position="389"/>
    </location>
</feature>
<evidence type="ECO:0000256" key="2">
    <source>
        <dbReference type="SAM" id="MobiDB-lite"/>
    </source>
</evidence>
<evidence type="ECO:0000256" key="1">
    <source>
        <dbReference type="SAM" id="Coils"/>
    </source>
</evidence>
<name>A0A9P4LDP4_9PLEO</name>
<organism evidence="3 4">
    <name type="scientific">Cucurbitaria berberidis CBS 394.84</name>
    <dbReference type="NCBI Taxonomy" id="1168544"/>
    <lineage>
        <taxon>Eukaryota</taxon>
        <taxon>Fungi</taxon>
        <taxon>Dikarya</taxon>
        <taxon>Ascomycota</taxon>
        <taxon>Pezizomycotina</taxon>
        <taxon>Dothideomycetes</taxon>
        <taxon>Pleosporomycetidae</taxon>
        <taxon>Pleosporales</taxon>
        <taxon>Pleosporineae</taxon>
        <taxon>Cucurbitariaceae</taxon>
        <taxon>Cucurbitaria</taxon>
    </lineage>
</organism>
<dbReference type="RefSeq" id="XP_040792872.1">
    <property type="nucleotide sequence ID" value="XM_040929862.1"/>
</dbReference>
<feature type="compositionally biased region" description="Basic and acidic residues" evidence="2">
    <location>
        <begin position="390"/>
        <end position="408"/>
    </location>
</feature>
<accession>A0A9P4LDP4</accession>
<proteinExistence type="predicted"/>
<dbReference type="OrthoDB" id="3939134at2759"/>
<gene>
    <name evidence="3" type="ORF">K460DRAFT_301200</name>
</gene>
<feature type="region of interest" description="Disordered" evidence="2">
    <location>
        <begin position="1"/>
        <end position="86"/>
    </location>
</feature>
<feature type="compositionally biased region" description="Polar residues" evidence="2">
    <location>
        <begin position="28"/>
        <end position="42"/>
    </location>
</feature>
<sequence length="815" mass="91627">MTVATIDLPLPPLSSHISTDVEADAEAATQQLLEESQGSATKPRQPKPSSAALGASLLNAARIQDRQSTSGGMAPKAGAGKLKRISRMTTAQAHTDYVRRGNAYDLLLSPEKGAFRLPEMVNHQPLKITRKKRKVQYKVEGQQLSSGQLAPHRDEARNSDTESYRAEANNEPQLPSSPPEFRVGSIDRVETGAHIRKRQSTHDSAPEDVHIDEYLSNGKLRCTVVLYRNDSKGPYYQQCSLAGTNRTDVGLRCHVHMRKPTTVRCGAVTDQDDLDSQCRAPAQNETVHGPRCTLHADTPGKQYAPSKSKKERDSNAPSRKSHPQVQIPVRQRSRQKPTKGKTVDEFSGDQQSEVTETIAVAAPKVPAEGKRTSAKKPTTKKTASSSQSRSSEKQKTKDSAKVSKEVQPVRETASIHSTPLAGEAGTGDLDADEQELDSDEDEDEDKADDPVQLSRLSALSDIDQVFQFLDVEERAGKCQTELGTTIKRACERSCELVQSEDISVDDIIDDFQDLQSVLKQVTTDVSESDQLSFKSDAYGYIFRGLTAYLQVVYLRLGEKYDSIDESLEALRILSPLTHEVLAFKDTIAKWNASVPQRYKGDRIVKEVESKLIAPLRRLDKSFRVQLHQLEATDRQRQMRAELERKRQEELDEEQRVRKAIAMSNARWSRWQDLHIARMLCEPDWTRRRHLEITSLPDMEEKDANGVRFERVPVFRARSTLPLPLHWAFSMSEEQEWTEEEELVLFEALMSFAGPDVFEKIFRAHCGPGCVLRDYNVKEIIAKSAWKCKESIHLHQDKGWPVPAWVKHVQNAISKV</sequence>
<keyword evidence="1" id="KW-0175">Coiled coil</keyword>
<comment type="caution">
    <text evidence="3">The sequence shown here is derived from an EMBL/GenBank/DDBJ whole genome shotgun (WGS) entry which is preliminary data.</text>
</comment>
<dbReference type="Proteomes" id="UP000800039">
    <property type="component" value="Unassembled WGS sequence"/>
</dbReference>
<feature type="compositionally biased region" description="Low complexity" evidence="2">
    <location>
        <begin position="49"/>
        <end position="61"/>
    </location>
</feature>
<feature type="compositionally biased region" description="Basic and acidic residues" evidence="2">
    <location>
        <begin position="151"/>
        <end position="165"/>
    </location>
</feature>
<protein>
    <submittedName>
        <fullName evidence="3">Uncharacterized protein</fullName>
    </submittedName>
</protein>
<reference evidence="3" key="1">
    <citation type="submission" date="2020-01" db="EMBL/GenBank/DDBJ databases">
        <authorList>
            <consortium name="DOE Joint Genome Institute"/>
            <person name="Haridas S."/>
            <person name="Albert R."/>
            <person name="Binder M."/>
            <person name="Bloem J."/>
            <person name="Labutti K."/>
            <person name="Salamov A."/>
            <person name="Andreopoulos B."/>
            <person name="Baker S.E."/>
            <person name="Barry K."/>
            <person name="Bills G."/>
            <person name="Bluhm B.H."/>
            <person name="Cannon C."/>
            <person name="Castanera R."/>
            <person name="Culley D.E."/>
            <person name="Daum C."/>
            <person name="Ezra D."/>
            <person name="Gonzalez J.B."/>
            <person name="Henrissat B."/>
            <person name="Kuo A."/>
            <person name="Liang C."/>
            <person name="Lipzen A."/>
            <person name="Lutzoni F."/>
            <person name="Magnuson J."/>
            <person name="Mondo S."/>
            <person name="Nolan M."/>
            <person name="Ohm R."/>
            <person name="Pangilinan J."/>
            <person name="Park H.-J."/>
            <person name="Ramirez L."/>
            <person name="Alfaro M."/>
            <person name="Sun H."/>
            <person name="Tritt A."/>
            <person name="Yoshinaga Y."/>
            <person name="Zwiers L.-H."/>
            <person name="Turgeon B.G."/>
            <person name="Goodwin S.B."/>
            <person name="Spatafora J.W."/>
            <person name="Crous P.W."/>
            <person name="Grigoriev I.V."/>
        </authorList>
    </citation>
    <scope>NUCLEOTIDE SEQUENCE</scope>
    <source>
        <strain evidence="3">CBS 394.84</strain>
    </source>
</reference>
<evidence type="ECO:0000313" key="3">
    <source>
        <dbReference type="EMBL" id="KAF1850309.1"/>
    </source>
</evidence>
<dbReference type="EMBL" id="ML976614">
    <property type="protein sequence ID" value="KAF1850309.1"/>
    <property type="molecule type" value="Genomic_DNA"/>
</dbReference>
<feature type="region of interest" description="Disordered" evidence="2">
    <location>
        <begin position="282"/>
        <end position="449"/>
    </location>
</feature>
<feature type="coiled-coil region" evidence="1">
    <location>
        <begin position="632"/>
        <end position="659"/>
    </location>
</feature>
<dbReference type="AlphaFoldDB" id="A0A9P4LDP4"/>
<evidence type="ECO:0000313" key="4">
    <source>
        <dbReference type="Proteomes" id="UP000800039"/>
    </source>
</evidence>
<keyword evidence="4" id="KW-1185">Reference proteome</keyword>
<feature type="region of interest" description="Disordered" evidence="2">
    <location>
        <begin position="132"/>
        <end position="183"/>
    </location>
</feature>
<dbReference type="GeneID" id="63847114"/>